<dbReference type="FunFam" id="1.20.5.110:FF:000069">
    <property type="entry name" value="Related to syntaxin 18"/>
    <property type="match status" value="1"/>
</dbReference>
<keyword evidence="4 10" id="KW-0812">Transmembrane</keyword>
<keyword evidence="7" id="KW-0175">Coiled coil</keyword>
<keyword evidence="8 10" id="KW-0472">Membrane</keyword>
<evidence type="ECO:0000313" key="13">
    <source>
        <dbReference type="Proteomes" id="UP000198372"/>
    </source>
</evidence>
<organism evidence="12 13">
    <name type="scientific">Microbotryum intermedium</name>
    <dbReference type="NCBI Taxonomy" id="269621"/>
    <lineage>
        <taxon>Eukaryota</taxon>
        <taxon>Fungi</taxon>
        <taxon>Dikarya</taxon>
        <taxon>Basidiomycota</taxon>
        <taxon>Pucciniomycotina</taxon>
        <taxon>Microbotryomycetes</taxon>
        <taxon>Microbotryales</taxon>
        <taxon>Microbotryaceae</taxon>
        <taxon>Microbotryum</taxon>
    </lineage>
</organism>
<accession>A0A238F2J6</accession>
<protein>
    <submittedName>
        <fullName evidence="12">BQ2448_471 protein</fullName>
    </submittedName>
</protein>
<sequence length="413" mass="44713">MAIVAINRTNEFHEAVRSLGARYPPPSQGSSSKNKAARGTPSPHADDAWIKQAEQVAANLKSFSSFLHSIRRAYLDLGSTSSSAHHAHHPPRAIDTSKGLAAWEGVRWLNDRERDEIDFGVKVALRKSVDRVRQLEQLEKVRASHQAKANPNGGLVRMLGLTDPTASSSRTAALESAKSHRAYIILYLNTLLARVSEQQRSQQEARVARQLAKSQTLGGLGGGGALGMDEYGVKLAHQAQGEYNARIKGKGREMGNVGGGPGERGGHTAGVPSIYRPAPMPLSASQSAGAMLGIAEDSTDPLSTMLTEDQIQQFEREESALLQATQTDLASLKNAESSLLEISALQTQLATHLSAQSELTDKLFDDAMVVTGKIDDGNVQLKKAKERNRESRVWLLVFLLVASGTLLFLDYYT</sequence>
<keyword evidence="3" id="KW-0813">Transport</keyword>
<dbReference type="InterPro" id="IPR000727">
    <property type="entry name" value="T_SNARE_dom"/>
</dbReference>
<feature type="region of interest" description="Disordered" evidence="9">
    <location>
        <begin position="19"/>
        <end position="45"/>
    </location>
</feature>
<evidence type="ECO:0000256" key="4">
    <source>
        <dbReference type="ARBA" id="ARBA00022692"/>
    </source>
</evidence>
<dbReference type="STRING" id="269621.A0A238F2J6"/>
<dbReference type="GO" id="GO:0005783">
    <property type="term" value="C:endoplasmic reticulum"/>
    <property type="evidence" value="ECO:0007669"/>
    <property type="project" value="TreeGrafter"/>
</dbReference>
<evidence type="ECO:0000256" key="7">
    <source>
        <dbReference type="ARBA" id="ARBA00023054"/>
    </source>
</evidence>
<feature type="region of interest" description="Disordered" evidence="9">
    <location>
        <begin position="254"/>
        <end position="282"/>
    </location>
</feature>
<name>A0A238F2J6_9BASI</name>
<dbReference type="Pfam" id="PF10496">
    <property type="entry name" value="Syntaxin-18_N"/>
    <property type="match status" value="1"/>
</dbReference>
<dbReference type="PANTHER" id="PTHR15959">
    <property type="entry name" value="SYNTAXIN-18"/>
    <property type="match status" value="1"/>
</dbReference>
<comment type="subcellular location">
    <subcellularLocation>
        <location evidence="1">Membrane</location>
        <topology evidence="1">Single-pass type IV membrane protein</topology>
    </subcellularLocation>
</comment>
<evidence type="ECO:0000256" key="10">
    <source>
        <dbReference type="SAM" id="Phobius"/>
    </source>
</evidence>
<feature type="transmembrane region" description="Helical" evidence="10">
    <location>
        <begin position="393"/>
        <end position="412"/>
    </location>
</feature>
<dbReference type="PROSITE" id="PS50192">
    <property type="entry name" value="T_SNARE"/>
    <property type="match status" value="1"/>
</dbReference>
<dbReference type="InterPro" id="IPR019529">
    <property type="entry name" value="Syntaxin-18_N"/>
</dbReference>
<dbReference type="OrthoDB" id="342981at2759"/>
<keyword evidence="13" id="KW-1185">Reference proteome</keyword>
<evidence type="ECO:0000256" key="1">
    <source>
        <dbReference type="ARBA" id="ARBA00004211"/>
    </source>
</evidence>
<evidence type="ECO:0000256" key="8">
    <source>
        <dbReference type="ARBA" id="ARBA00023136"/>
    </source>
</evidence>
<gene>
    <name evidence="12" type="ORF">BQ2448_471</name>
</gene>
<dbReference type="EMBL" id="FMSP01000003">
    <property type="protein sequence ID" value="SCV68350.1"/>
    <property type="molecule type" value="Genomic_DNA"/>
</dbReference>
<evidence type="ECO:0000256" key="3">
    <source>
        <dbReference type="ARBA" id="ARBA00022448"/>
    </source>
</evidence>
<dbReference type="GO" id="GO:0015031">
    <property type="term" value="P:protein transport"/>
    <property type="evidence" value="ECO:0007669"/>
    <property type="project" value="UniProtKB-KW"/>
</dbReference>
<evidence type="ECO:0000313" key="12">
    <source>
        <dbReference type="EMBL" id="SCV68350.1"/>
    </source>
</evidence>
<dbReference type="Proteomes" id="UP000198372">
    <property type="component" value="Unassembled WGS sequence"/>
</dbReference>
<evidence type="ECO:0000256" key="9">
    <source>
        <dbReference type="SAM" id="MobiDB-lite"/>
    </source>
</evidence>
<evidence type="ECO:0000256" key="2">
    <source>
        <dbReference type="ARBA" id="ARBA00009063"/>
    </source>
</evidence>
<proteinExistence type="inferred from homology"/>
<keyword evidence="5" id="KW-0653">Protein transport</keyword>
<evidence type="ECO:0000256" key="5">
    <source>
        <dbReference type="ARBA" id="ARBA00022927"/>
    </source>
</evidence>
<dbReference type="GO" id="GO:0006890">
    <property type="term" value="P:retrograde vesicle-mediated transport, Golgi to endoplasmic reticulum"/>
    <property type="evidence" value="ECO:0007669"/>
    <property type="project" value="TreeGrafter"/>
</dbReference>
<feature type="domain" description="T-SNARE coiled-coil homology" evidence="11">
    <location>
        <begin position="322"/>
        <end position="384"/>
    </location>
</feature>
<evidence type="ECO:0000259" key="11">
    <source>
        <dbReference type="PROSITE" id="PS50192"/>
    </source>
</evidence>
<dbReference type="Gene3D" id="1.20.5.110">
    <property type="match status" value="1"/>
</dbReference>
<reference evidence="13" key="1">
    <citation type="submission" date="2016-09" db="EMBL/GenBank/DDBJ databases">
        <authorList>
            <person name="Jeantristanb JTB J.-T."/>
            <person name="Ricardo R."/>
        </authorList>
    </citation>
    <scope>NUCLEOTIDE SEQUENCE [LARGE SCALE GENOMIC DNA]</scope>
</reference>
<dbReference type="GO" id="GO:0031201">
    <property type="term" value="C:SNARE complex"/>
    <property type="evidence" value="ECO:0007669"/>
    <property type="project" value="TreeGrafter"/>
</dbReference>
<comment type="similarity">
    <text evidence="2">Belongs to the syntaxin family.</text>
</comment>
<evidence type="ECO:0000256" key="6">
    <source>
        <dbReference type="ARBA" id="ARBA00022989"/>
    </source>
</evidence>
<dbReference type="AlphaFoldDB" id="A0A238F2J6"/>
<keyword evidence="6 10" id="KW-1133">Transmembrane helix</keyword>
<dbReference type="PANTHER" id="PTHR15959:SF0">
    <property type="entry name" value="SYNTAXIN-18"/>
    <property type="match status" value="1"/>
</dbReference>